<organism evidence="2">
    <name type="scientific">marine sediment metagenome</name>
    <dbReference type="NCBI Taxonomy" id="412755"/>
    <lineage>
        <taxon>unclassified sequences</taxon>
        <taxon>metagenomes</taxon>
        <taxon>ecological metagenomes</taxon>
    </lineage>
</organism>
<keyword evidence="1" id="KW-0812">Transmembrane</keyword>
<keyword evidence="1" id="KW-0472">Membrane</keyword>
<evidence type="ECO:0000256" key="1">
    <source>
        <dbReference type="SAM" id="Phobius"/>
    </source>
</evidence>
<feature type="non-terminal residue" evidence="2">
    <location>
        <position position="58"/>
    </location>
</feature>
<gene>
    <name evidence="2" type="ORF">S06H3_61398</name>
</gene>
<keyword evidence="1" id="KW-1133">Transmembrane helix</keyword>
<proteinExistence type="predicted"/>
<evidence type="ECO:0000313" key="2">
    <source>
        <dbReference type="EMBL" id="GAI52264.1"/>
    </source>
</evidence>
<feature type="transmembrane region" description="Helical" evidence="1">
    <location>
        <begin position="7"/>
        <end position="30"/>
    </location>
</feature>
<dbReference type="EMBL" id="BARV01040257">
    <property type="protein sequence ID" value="GAI52264.1"/>
    <property type="molecule type" value="Genomic_DNA"/>
</dbReference>
<reference evidence="2" key="1">
    <citation type="journal article" date="2014" name="Front. Microbiol.">
        <title>High frequency of phylogenetically diverse reductive dehalogenase-homologous genes in deep subseafloor sedimentary metagenomes.</title>
        <authorList>
            <person name="Kawai M."/>
            <person name="Futagami T."/>
            <person name="Toyoda A."/>
            <person name="Takaki Y."/>
            <person name="Nishi S."/>
            <person name="Hori S."/>
            <person name="Arai W."/>
            <person name="Tsubouchi T."/>
            <person name="Morono Y."/>
            <person name="Uchiyama I."/>
            <person name="Ito T."/>
            <person name="Fujiyama A."/>
            <person name="Inagaki F."/>
            <person name="Takami H."/>
        </authorList>
    </citation>
    <scope>NUCLEOTIDE SEQUENCE</scope>
    <source>
        <strain evidence="2">Expedition CK06-06</strain>
    </source>
</reference>
<comment type="caution">
    <text evidence="2">The sequence shown here is derived from an EMBL/GenBank/DDBJ whole genome shotgun (WGS) entry which is preliminary data.</text>
</comment>
<accession>X1R9J3</accession>
<name>X1R9J3_9ZZZZ</name>
<protein>
    <submittedName>
        <fullName evidence="2">Uncharacterized protein</fullName>
    </submittedName>
</protein>
<feature type="transmembrane region" description="Helical" evidence="1">
    <location>
        <begin position="36"/>
        <end position="54"/>
    </location>
</feature>
<dbReference type="AlphaFoldDB" id="X1R9J3"/>
<sequence length="58" mass="6413">MRIKVVLHYLGLLIAIVGLSMLLPLGFSLFYGEPDYLAFAISTGISVVSGWLLWRLTS</sequence>